<feature type="active site" description="Nucleophile" evidence="2">
    <location>
        <position position="38"/>
    </location>
</feature>
<dbReference type="SUPFAM" id="SSF52151">
    <property type="entry name" value="FabD/lysophospholipase-like"/>
    <property type="match status" value="1"/>
</dbReference>
<keyword evidence="2" id="KW-0442">Lipid degradation</keyword>
<evidence type="ECO:0000256" key="1">
    <source>
        <dbReference type="ARBA" id="ARBA00023098"/>
    </source>
</evidence>
<feature type="domain" description="PNPLA" evidence="3">
    <location>
        <begin position="5"/>
        <end position="192"/>
    </location>
</feature>
<dbReference type="InterPro" id="IPR016035">
    <property type="entry name" value="Acyl_Trfase/lysoPLipase"/>
</dbReference>
<feature type="active site" description="Proton acceptor" evidence="2">
    <location>
        <position position="179"/>
    </location>
</feature>
<gene>
    <name evidence="4" type="ORF">J2Z37_003638</name>
</gene>
<name>A0ABS4GUS3_9BACL</name>
<keyword evidence="1 2" id="KW-0443">Lipid metabolism</keyword>
<dbReference type="Proteomes" id="UP001519343">
    <property type="component" value="Unassembled WGS sequence"/>
</dbReference>
<dbReference type="InterPro" id="IPR002641">
    <property type="entry name" value="PNPLA_dom"/>
</dbReference>
<organism evidence="4 5">
    <name type="scientific">Ammoniphilus resinae</name>
    <dbReference type="NCBI Taxonomy" id="861532"/>
    <lineage>
        <taxon>Bacteria</taxon>
        <taxon>Bacillati</taxon>
        <taxon>Bacillota</taxon>
        <taxon>Bacilli</taxon>
        <taxon>Bacillales</taxon>
        <taxon>Paenibacillaceae</taxon>
        <taxon>Aneurinibacillus group</taxon>
        <taxon>Ammoniphilus</taxon>
    </lineage>
</organism>
<accession>A0ABS4GUS3</accession>
<keyword evidence="2" id="KW-0378">Hydrolase</keyword>
<dbReference type="EMBL" id="JAGGKT010000012">
    <property type="protein sequence ID" value="MBP1933625.1"/>
    <property type="molecule type" value="Genomic_DNA"/>
</dbReference>
<dbReference type="CDD" id="cd07207">
    <property type="entry name" value="Pat_ExoU_VipD_like"/>
    <property type="match status" value="1"/>
</dbReference>
<evidence type="ECO:0000259" key="3">
    <source>
        <dbReference type="PROSITE" id="PS51635"/>
    </source>
</evidence>
<feature type="short sequence motif" description="GXGXXG" evidence="2">
    <location>
        <begin position="9"/>
        <end position="14"/>
    </location>
</feature>
<feature type="short sequence motif" description="DGA/G" evidence="2">
    <location>
        <begin position="179"/>
        <end position="181"/>
    </location>
</feature>
<dbReference type="PROSITE" id="PS51635">
    <property type="entry name" value="PNPLA"/>
    <property type="match status" value="1"/>
</dbReference>
<dbReference type="PANTHER" id="PTHR46394">
    <property type="entry name" value="ANNEXIN"/>
    <property type="match status" value="1"/>
</dbReference>
<evidence type="ECO:0000313" key="5">
    <source>
        <dbReference type="Proteomes" id="UP001519343"/>
    </source>
</evidence>
<dbReference type="Gene3D" id="3.40.1090.10">
    <property type="entry name" value="Cytosolic phospholipase A2 catalytic domain"/>
    <property type="match status" value="2"/>
</dbReference>
<comment type="caution">
    <text evidence="4">The sequence shown here is derived from an EMBL/GenBank/DDBJ whole genome shotgun (WGS) entry which is preliminary data.</text>
</comment>
<dbReference type="RefSeq" id="WP_209811641.1">
    <property type="nucleotide sequence ID" value="NZ_JAGGKT010000012.1"/>
</dbReference>
<reference evidence="4 5" key="1">
    <citation type="submission" date="2021-03" db="EMBL/GenBank/DDBJ databases">
        <title>Genomic Encyclopedia of Type Strains, Phase IV (KMG-IV): sequencing the most valuable type-strain genomes for metagenomic binning, comparative biology and taxonomic classification.</title>
        <authorList>
            <person name="Goeker M."/>
        </authorList>
    </citation>
    <scope>NUCLEOTIDE SEQUENCE [LARGE SCALE GENOMIC DNA]</scope>
    <source>
        <strain evidence="4 5">DSM 24738</strain>
    </source>
</reference>
<evidence type="ECO:0000256" key="2">
    <source>
        <dbReference type="PROSITE-ProRule" id="PRU01161"/>
    </source>
</evidence>
<dbReference type="PANTHER" id="PTHR46394:SF1">
    <property type="entry name" value="PNPLA DOMAIN-CONTAINING PROTEIN"/>
    <property type="match status" value="1"/>
</dbReference>
<sequence length="312" mass="35342">MRVNAIFEGGGIRGLAFLGAIEQMEAFGYEWGQLAGTSAGSIMATLLAAGYKGKEITERLLQFPFNQIEKKTGIGKFPLFGPWLCLAFHNGLYNPIILEQWIHQLLREKGITTFADLPPNKLKVTITDLTANRMSILPDDLAFYQTDPATFPVATAVRMSCSIPYILRPLKLNGNVIVDGAVLSKYPIWIFDTTDVPKWPTFGFRLSGPEFIQQPKKIAGPLDLSIALIRTMMDFHDQRHLDSHSAVRTIFIKGIKLRTTDFYLTEEDKLELIELGRKSTQNFLRDWNFQKYIQTYWALDKVVNLNTKGGYK</sequence>
<proteinExistence type="predicted"/>
<protein>
    <submittedName>
        <fullName evidence="4">NTE family protein</fullName>
    </submittedName>
</protein>
<keyword evidence="5" id="KW-1185">Reference proteome</keyword>
<dbReference type="Pfam" id="PF01734">
    <property type="entry name" value="Patatin"/>
    <property type="match status" value="1"/>
</dbReference>
<dbReference type="InterPro" id="IPR052580">
    <property type="entry name" value="Lipid_Hydrolase"/>
</dbReference>
<feature type="short sequence motif" description="GXSXG" evidence="2">
    <location>
        <begin position="36"/>
        <end position="40"/>
    </location>
</feature>
<evidence type="ECO:0000313" key="4">
    <source>
        <dbReference type="EMBL" id="MBP1933625.1"/>
    </source>
</evidence>